<dbReference type="SUPFAM" id="SSF55811">
    <property type="entry name" value="Nudix"/>
    <property type="match status" value="1"/>
</dbReference>
<dbReference type="PANTHER" id="PTHR43046:SF2">
    <property type="entry name" value="8-OXO-DGTP DIPHOSPHATASE-RELATED"/>
    <property type="match status" value="1"/>
</dbReference>
<accession>X1QP53</accession>
<comment type="caution">
    <text evidence="4">The sequence shown here is derived from an EMBL/GenBank/DDBJ whole genome shotgun (WGS) entry which is preliminary data.</text>
</comment>
<reference evidence="4" key="1">
    <citation type="journal article" date="2014" name="Front. Microbiol.">
        <title>High frequency of phylogenetically diverse reductive dehalogenase-homologous genes in deep subseafloor sedimentary metagenomes.</title>
        <authorList>
            <person name="Kawai M."/>
            <person name="Futagami T."/>
            <person name="Toyoda A."/>
            <person name="Takaki Y."/>
            <person name="Nishi S."/>
            <person name="Hori S."/>
            <person name="Arai W."/>
            <person name="Tsubouchi T."/>
            <person name="Morono Y."/>
            <person name="Uchiyama I."/>
            <person name="Ito T."/>
            <person name="Fujiyama A."/>
            <person name="Inagaki F."/>
            <person name="Takami H."/>
        </authorList>
    </citation>
    <scope>NUCLEOTIDE SEQUENCE</scope>
    <source>
        <strain evidence="4">Expedition CK06-06</strain>
    </source>
</reference>
<dbReference type="InterPro" id="IPR020476">
    <property type="entry name" value="Nudix_hydrolase"/>
</dbReference>
<dbReference type="PROSITE" id="PS00893">
    <property type="entry name" value="NUDIX_BOX"/>
    <property type="match status" value="1"/>
</dbReference>
<name>X1QP53_9ZZZZ</name>
<gene>
    <name evidence="4" type="ORF">S06H3_43273</name>
</gene>
<feature type="domain" description="Nudix hydrolase" evidence="3">
    <location>
        <begin position="18"/>
        <end position="110"/>
    </location>
</feature>
<dbReference type="GO" id="GO:0016787">
    <property type="term" value="F:hydrolase activity"/>
    <property type="evidence" value="ECO:0007669"/>
    <property type="project" value="UniProtKB-KW"/>
</dbReference>
<dbReference type="PRINTS" id="PR00502">
    <property type="entry name" value="NUDIXFAMILY"/>
</dbReference>
<dbReference type="InterPro" id="IPR000086">
    <property type="entry name" value="NUDIX_hydrolase_dom"/>
</dbReference>
<dbReference type="InterPro" id="IPR015797">
    <property type="entry name" value="NUDIX_hydrolase-like_dom_sf"/>
</dbReference>
<evidence type="ECO:0000256" key="2">
    <source>
        <dbReference type="ARBA" id="ARBA00022801"/>
    </source>
</evidence>
<proteinExistence type="predicted"/>
<organism evidence="4">
    <name type="scientific">marine sediment metagenome</name>
    <dbReference type="NCBI Taxonomy" id="412755"/>
    <lineage>
        <taxon>unclassified sequences</taxon>
        <taxon>metagenomes</taxon>
        <taxon>ecological metagenomes</taxon>
    </lineage>
</organism>
<comment type="cofactor">
    <cofactor evidence="1">
        <name>Mg(2+)</name>
        <dbReference type="ChEBI" id="CHEBI:18420"/>
    </cofactor>
</comment>
<dbReference type="InterPro" id="IPR020084">
    <property type="entry name" value="NUDIX_hydrolase_CS"/>
</dbReference>
<keyword evidence="2" id="KW-0378">Hydrolase</keyword>
<dbReference type="PROSITE" id="PS51462">
    <property type="entry name" value="NUDIX"/>
    <property type="match status" value="1"/>
</dbReference>
<sequence>MMNEYIKKLREKVGNQKLILPGVRAVILNEKGEILLQQRGDFKKWGLPAGSVELNESALDALKREVKEETGLDILKATAIGIYSQPKYSFAYPNGDEVQIFTLAFVVRKF</sequence>
<dbReference type="Gene3D" id="3.90.79.10">
    <property type="entry name" value="Nucleoside Triphosphate Pyrophosphohydrolase"/>
    <property type="match status" value="1"/>
</dbReference>
<dbReference type="EMBL" id="BARV01026830">
    <property type="protein sequence ID" value="GAI45044.1"/>
    <property type="molecule type" value="Genomic_DNA"/>
</dbReference>
<evidence type="ECO:0000256" key="1">
    <source>
        <dbReference type="ARBA" id="ARBA00001946"/>
    </source>
</evidence>
<evidence type="ECO:0000313" key="4">
    <source>
        <dbReference type="EMBL" id="GAI45044.1"/>
    </source>
</evidence>
<feature type="non-terminal residue" evidence="4">
    <location>
        <position position="110"/>
    </location>
</feature>
<evidence type="ECO:0000259" key="3">
    <source>
        <dbReference type="PROSITE" id="PS51462"/>
    </source>
</evidence>
<protein>
    <recommendedName>
        <fullName evidence="3">Nudix hydrolase domain-containing protein</fullName>
    </recommendedName>
</protein>
<dbReference type="Pfam" id="PF00293">
    <property type="entry name" value="NUDIX"/>
    <property type="match status" value="1"/>
</dbReference>
<dbReference type="AlphaFoldDB" id="X1QP53"/>
<dbReference type="PANTHER" id="PTHR43046">
    <property type="entry name" value="GDP-MANNOSE MANNOSYL HYDROLASE"/>
    <property type="match status" value="1"/>
</dbReference>